<dbReference type="PANTHER" id="PTHR33653:SF1">
    <property type="entry name" value="RIBONUCLEASE VAPC2"/>
    <property type="match status" value="1"/>
</dbReference>
<evidence type="ECO:0000256" key="3">
    <source>
        <dbReference type="ARBA" id="ARBA00022722"/>
    </source>
</evidence>
<dbReference type="InterPro" id="IPR029060">
    <property type="entry name" value="PIN-like_dom_sf"/>
</dbReference>
<organism evidence="9 10">
    <name type="scientific">Nostoc piscinale CENA21</name>
    <dbReference type="NCBI Taxonomy" id="224013"/>
    <lineage>
        <taxon>Bacteria</taxon>
        <taxon>Bacillati</taxon>
        <taxon>Cyanobacteriota</taxon>
        <taxon>Cyanophyceae</taxon>
        <taxon>Nostocales</taxon>
        <taxon>Nostocaceae</taxon>
        <taxon>Nostoc</taxon>
    </lineage>
</organism>
<dbReference type="InterPro" id="IPR050556">
    <property type="entry name" value="Type_II_TA_system_RNase"/>
</dbReference>
<name>A0A0M4TWA0_9NOSO</name>
<dbReference type="KEGG" id="npz:ACX27_19475"/>
<comment type="similarity">
    <text evidence="7">Belongs to the PINc/VapC protein family.</text>
</comment>
<reference evidence="9 10" key="2">
    <citation type="journal article" date="2016" name="Genome Announc.">
        <title>Draft Genome Sequence of the N2-Fixing Cyanobacterium Nostoc piscinale CENA21, Isolated from the Brazilian Amazon Floodplain.</title>
        <authorList>
            <person name="Leao T."/>
            <person name="Guimaraes P.I."/>
            <person name="de Melo A.G."/>
            <person name="Ramos R.T."/>
            <person name="Leao P.N."/>
            <person name="Silva A."/>
            <person name="Fiore M.F."/>
            <person name="Schneider M.P."/>
        </authorList>
    </citation>
    <scope>NUCLEOTIDE SEQUENCE [LARGE SCALE GENOMIC DNA]</scope>
    <source>
        <strain evidence="9 10">CENA21</strain>
    </source>
</reference>
<evidence type="ECO:0000256" key="5">
    <source>
        <dbReference type="ARBA" id="ARBA00022801"/>
    </source>
</evidence>
<dbReference type="Pfam" id="PF01850">
    <property type="entry name" value="PIN"/>
    <property type="match status" value="1"/>
</dbReference>
<dbReference type="PANTHER" id="PTHR33653">
    <property type="entry name" value="RIBONUCLEASE VAPC2"/>
    <property type="match status" value="1"/>
</dbReference>
<dbReference type="SUPFAM" id="SSF88723">
    <property type="entry name" value="PIN domain-like"/>
    <property type="match status" value="1"/>
</dbReference>
<evidence type="ECO:0000256" key="2">
    <source>
        <dbReference type="ARBA" id="ARBA00022649"/>
    </source>
</evidence>
<evidence type="ECO:0000256" key="7">
    <source>
        <dbReference type="ARBA" id="ARBA00038093"/>
    </source>
</evidence>
<dbReference type="OrthoDB" id="9796690at2"/>
<evidence type="ECO:0000313" key="9">
    <source>
        <dbReference type="EMBL" id="ALF54531.1"/>
    </source>
</evidence>
<keyword evidence="4" id="KW-0479">Metal-binding</keyword>
<evidence type="ECO:0000313" key="10">
    <source>
        <dbReference type="Proteomes" id="UP000062645"/>
    </source>
</evidence>
<dbReference type="GO" id="GO:0016787">
    <property type="term" value="F:hydrolase activity"/>
    <property type="evidence" value="ECO:0007669"/>
    <property type="project" value="UniProtKB-KW"/>
</dbReference>
<keyword evidence="3" id="KW-0540">Nuclease</keyword>
<evidence type="ECO:0000259" key="8">
    <source>
        <dbReference type="Pfam" id="PF01850"/>
    </source>
</evidence>
<dbReference type="RefSeq" id="WP_062295063.1">
    <property type="nucleotide sequence ID" value="NZ_CP012036.1"/>
</dbReference>
<evidence type="ECO:0000256" key="4">
    <source>
        <dbReference type="ARBA" id="ARBA00022723"/>
    </source>
</evidence>
<reference evidence="10" key="1">
    <citation type="submission" date="2015-07" db="EMBL/GenBank/DDBJ databases">
        <title>Genome Of Nitrogen-Fixing Cyanobacterium Nostoc piscinale CENA21 From Solimoes/Amazon River Floodplain Sediments And Comparative Genomics To Uncover Biosynthetic Natural Products Potential.</title>
        <authorList>
            <person name="Leao T.F."/>
            <person name="Leao P.N."/>
            <person name="Guimaraes P.I."/>
            <person name="de Melo A.G.C."/>
            <person name="Ramos R.T.J."/>
            <person name="Silva A."/>
            <person name="Fiore M.F."/>
            <person name="Schneider M.P.C."/>
        </authorList>
    </citation>
    <scope>NUCLEOTIDE SEQUENCE [LARGE SCALE GENOMIC DNA]</scope>
    <source>
        <strain evidence="10">CENA21</strain>
    </source>
</reference>
<keyword evidence="6" id="KW-0460">Magnesium</keyword>
<evidence type="ECO:0000256" key="6">
    <source>
        <dbReference type="ARBA" id="ARBA00022842"/>
    </source>
</evidence>
<proteinExistence type="inferred from homology"/>
<dbReference type="EMBL" id="CP012036">
    <property type="protein sequence ID" value="ALF54531.1"/>
    <property type="molecule type" value="Genomic_DNA"/>
</dbReference>
<dbReference type="CDD" id="cd09881">
    <property type="entry name" value="PIN_VapC4-5_FitB-like"/>
    <property type="match status" value="1"/>
</dbReference>
<sequence length="74" mass="8509">MRYLLDTNICIYLIKQKPQKVLDKFQTLSISDAGVSSITVAELEYGVAKSQQQEKNRNALLQFLLPLEIVDFNY</sequence>
<dbReference type="InterPro" id="IPR002716">
    <property type="entry name" value="PIN_dom"/>
</dbReference>
<dbReference type="STRING" id="224013.ACX27_19475"/>
<dbReference type="GO" id="GO:0004518">
    <property type="term" value="F:nuclease activity"/>
    <property type="evidence" value="ECO:0007669"/>
    <property type="project" value="UniProtKB-KW"/>
</dbReference>
<dbReference type="AlphaFoldDB" id="A0A0M4TWA0"/>
<dbReference type="GO" id="GO:0046872">
    <property type="term" value="F:metal ion binding"/>
    <property type="evidence" value="ECO:0007669"/>
    <property type="project" value="UniProtKB-KW"/>
</dbReference>
<feature type="domain" description="PIN" evidence="8">
    <location>
        <begin position="3"/>
        <end position="73"/>
    </location>
</feature>
<protein>
    <submittedName>
        <fullName evidence="9">Virulence associated protein C</fullName>
    </submittedName>
</protein>
<gene>
    <name evidence="9" type="ORF">ACX27_19475</name>
</gene>
<keyword evidence="2" id="KW-1277">Toxin-antitoxin system</keyword>
<dbReference type="Proteomes" id="UP000062645">
    <property type="component" value="Chromosome"/>
</dbReference>
<evidence type="ECO:0000256" key="1">
    <source>
        <dbReference type="ARBA" id="ARBA00001946"/>
    </source>
</evidence>
<dbReference type="PATRIC" id="fig|224013.5.peg.4653"/>
<accession>A0A0M4TWA0</accession>
<keyword evidence="10" id="KW-1185">Reference proteome</keyword>
<comment type="cofactor">
    <cofactor evidence="1">
        <name>Mg(2+)</name>
        <dbReference type="ChEBI" id="CHEBI:18420"/>
    </cofactor>
</comment>
<dbReference type="Gene3D" id="3.40.50.1010">
    <property type="entry name" value="5'-nuclease"/>
    <property type="match status" value="1"/>
</dbReference>
<keyword evidence="5" id="KW-0378">Hydrolase</keyword>